<evidence type="ECO:0000256" key="1">
    <source>
        <dbReference type="ARBA" id="ARBA00004236"/>
    </source>
</evidence>
<comment type="subcellular location">
    <subcellularLocation>
        <location evidence="1">Cell membrane</location>
    </subcellularLocation>
</comment>
<keyword evidence="5" id="KW-0472">Membrane</keyword>
<dbReference type="InterPro" id="IPR022781">
    <property type="entry name" value="Flagellar_biosynth_FliO"/>
</dbReference>
<dbReference type="InParanoid" id="A0A517SHY8"/>
<evidence type="ECO:0000256" key="3">
    <source>
        <dbReference type="ARBA" id="ARBA00022692"/>
    </source>
</evidence>
<dbReference type="AlphaFoldDB" id="A0A517SHY8"/>
<keyword evidence="8" id="KW-1185">Reference proteome</keyword>
<evidence type="ECO:0000313" key="8">
    <source>
        <dbReference type="Proteomes" id="UP000315700"/>
    </source>
</evidence>
<keyword evidence="4" id="KW-1133">Transmembrane helix</keyword>
<feature type="region of interest" description="Disordered" evidence="6">
    <location>
        <begin position="100"/>
        <end position="140"/>
    </location>
</feature>
<evidence type="ECO:0000256" key="4">
    <source>
        <dbReference type="ARBA" id="ARBA00022989"/>
    </source>
</evidence>
<keyword evidence="3" id="KW-0812">Transmembrane</keyword>
<accession>A0A517SHY8</accession>
<evidence type="ECO:0000313" key="7">
    <source>
        <dbReference type="EMBL" id="QDT55740.1"/>
    </source>
</evidence>
<dbReference type="EMBL" id="CP036271">
    <property type="protein sequence ID" value="QDT55740.1"/>
    <property type="molecule type" value="Genomic_DNA"/>
</dbReference>
<dbReference type="Pfam" id="PF04347">
    <property type="entry name" value="FliO"/>
    <property type="match status" value="1"/>
</dbReference>
<dbReference type="GO" id="GO:0016020">
    <property type="term" value="C:membrane"/>
    <property type="evidence" value="ECO:0007669"/>
    <property type="project" value="InterPro"/>
</dbReference>
<evidence type="ECO:0000256" key="6">
    <source>
        <dbReference type="SAM" id="MobiDB-lite"/>
    </source>
</evidence>
<evidence type="ECO:0000256" key="5">
    <source>
        <dbReference type="ARBA" id="ARBA00023136"/>
    </source>
</evidence>
<evidence type="ECO:0008006" key="9">
    <source>
        <dbReference type="Google" id="ProtNLM"/>
    </source>
</evidence>
<organism evidence="7 8">
    <name type="scientific">Caulifigura coniformis</name>
    <dbReference type="NCBI Taxonomy" id="2527983"/>
    <lineage>
        <taxon>Bacteria</taxon>
        <taxon>Pseudomonadati</taxon>
        <taxon>Planctomycetota</taxon>
        <taxon>Planctomycetia</taxon>
        <taxon>Planctomycetales</taxon>
        <taxon>Planctomycetaceae</taxon>
        <taxon>Caulifigura</taxon>
    </lineage>
</organism>
<dbReference type="KEGG" id="ccos:Pan44_37870"/>
<sequence length="140" mass="14726">MVWLVMVGIVGSAAGLSFWARRSGGTSHWRIPNTVFQVLGRSAVSPNQSVTLLRLGERVLLVSSSGATMQTLAVVTDPVEVATITAECLSKRAAQIAELQTPPKRRAAERTPESKAVAGTIGGERPVNAPRRGGTEVGHA</sequence>
<keyword evidence="2" id="KW-1003">Cell membrane</keyword>
<proteinExistence type="predicted"/>
<reference evidence="7 8" key="1">
    <citation type="submission" date="2019-02" db="EMBL/GenBank/DDBJ databases">
        <title>Deep-cultivation of Planctomycetes and their phenomic and genomic characterization uncovers novel biology.</title>
        <authorList>
            <person name="Wiegand S."/>
            <person name="Jogler M."/>
            <person name="Boedeker C."/>
            <person name="Pinto D."/>
            <person name="Vollmers J."/>
            <person name="Rivas-Marin E."/>
            <person name="Kohn T."/>
            <person name="Peeters S.H."/>
            <person name="Heuer A."/>
            <person name="Rast P."/>
            <person name="Oberbeckmann S."/>
            <person name="Bunk B."/>
            <person name="Jeske O."/>
            <person name="Meyerdierks A."/>
            <person name="Storesund J.E."/>
            <person name="Kallscheuer N."/>
            <person name="Luecker S."/>
            <person name="Lage O.M."/>
            <person name="Pohl T."/>
            <person name="Merkel B.J."/>
            <person name="Hornburger P."/>
            <person name="Mueller R.-W."/>
            <person name="Bruemmer F."/>
            <person name="Labrenz M."/>
            <person name="Spormann A.M."/>
            <person name="Op den Camp H."/>
            <person name="Overmann J."/>
            <person name="Amann R."/>
            <person name="Jetten M.S.M."/>
            <person name="Mascher T."/>
            <person name="Medema M.H."/>
            <person name="Devos D.P."/>
            <person name="Kaster A.-K."/>
            <person name="Ovreas L."/>
            <person name="Rohde M."/>
            <person name="Galperin M.Y."/>
            <person name="Jogler C."/>
        </authorList>
    </citation>
    <scope>NUCLEOTIDE SEQUENCE [LARGE SCALE GENOMIC DNA]</scope>
    <source>
        <strain evidence="7 8">Pan44</strain>
    </source>
</reference>
<dbReference type="GO" id="GO:0044781">
    <property type="term" value="P:bacterial-type flagellum organization"/>
    <property type="evidence" value="ECO:0007669"/>
    <property type="project" value="InterPro"/>
</dbReference>
<dbReference type="Proteomes" id="UP000315700">
    <property type="component" value="Chromosome"/>
</dbReference>
<protein>
    <recommendedName>
        <fullName evidence="9">Flagellar biosynthesis protein, FliO</fullName>
    </recommendedName>
</protein>
<name>A0A517SHY8_9PLAN</name>
<gene>
    <name evidence="7" type="ORF">Pan44_37870</name>
</gene>
<evidence type="ECO:0000256" key="2">
    <source>
        <dbReference type="ARBA" id="ARBA00022475"/>
    </source>
</evidence>